<keyword evidence="9" id="KW-0862">Zinc</keyword>
<dbReference type="EC" id="2.7.7.49" evidence="1"/>
<dbReference type="InterPro" id="IPR036875">
    <property type="entry name" value="Znf_CCHC_sf"/>
</dbReference>
<dbReference type="PROSITE" id="PS00141">
    <property type="entry name" value="ASP_PROTEASE"/>
    <property type="match status" value="1"/>
</dbReference>
<evidence type="ECO:0000256" key="7">
    <source>
        <dbReference type="ARBA" id="ARBA00022801"/>
    </source>
</evidence>
<keyword evidence="8" id="KW-0695">RNA-directed DNA polymerase</keyword>
<dbReference type="Proteomes" id="UP000646827">
    <property type="component" value="Unassembled WGS sequence"/>
</dbReference>
<protein>
    <recommendedName>
        <fullName evidence="1">RNA-directed DNA polymerase</fullName>
        <ecNumber evidence="1">2.7.7.49</ecNumber>
    </recommendedName>
</protein>
<feature type="region of interest" description="Disordered" evidence="10">
    <location>
        <begin position="300"/>
        <end position="322"/>
    </location>
</feature>
<dbReference type="PANTHER" id="PTHR37984">
    <property type="entry name" value="PROTEIN CBG26694"/>
    <property type="match status" value="1"/>
</dbReference>
<feature type="compositionally biased region" description="Polar residues" evidence="10">
    <location>
        <begin position="213"/>
        <end position="223"/>
    </location>
</feature>
<evidence type="ECO:0000256" key="4">
    <source>
        <dbReference type="ARBA" id="ARBA00022722"/>
    </source>
</evidence>
<dbReference type="Pfam" id="PF00098">
    <property type="entry name" value="zf-CCHC"/>
    <property type="match status" value="1"/>
</dbReference>
<dbReference type="SMART" id="SM00343">
    <property type="entry name" value="ZnF_C2HC"/>
    <property type="match status" value="1"/>
</dbReference>
<dbReference type="InterPro" id="IPR005162">
    <property type="entry name" value="Retrotrans_gag_dom"/>
</dbReference>
<dbReference type="OrthoDB" id="5920460at2759"/>
<keyword evidence="9" id="KW-0479">Metal-binding</keyword>
<dbReference type="FunFam" id="3.30.70.270:FF:000020">
    <property type="entry name" value="Transposon Tf2-6 polyprotein-like Protein"/>
    <property type="match status" value="1"/>
</dbReference>
<dbReference type="Pfam" id="PF00078">
    <property type="entry name" value="RVT_1"/>
    <property type="match status" value="1"/>
</dbReference>
<evidence type="ECO:0000256" key="10">
    <source>
        <dbReference type="SAM" id="MobiDB-lite"/>
    </source>
</evidence>
<reference evidence="13 14" key="1">
    <citation type="submission" date="2020-12" db="EMBL/GenBank/DDBJ databases">
        <title>Metabolic potential, ecology and presence of endohyphal bacteria is reflected in genomic diversity of Mucoromycotina.</title>
        <authorList>
            <person name="Muszewska A."/>
            <person name="Okrasinska A."/>
            <person name="Steczkiewicz K."/>
            <person name="Drgas O."/>
            <person name="Orlowska M."/>
            <person name="Perlinska-Lenart U."/>
            <person name="Aleksandrzak-Piekarczyk T."/>
            <person name="Szatraj K."/>
            <person name="Zielenkiewicz U."/>
            <person name="Pilsyk S."/>
            <person name="Malc E."/>
            <person name="Mieczkowski P."/>
            <person name="Kruszewska J.S."/>
            <person name="Biernat P."/>
            <person name="Pawlowska J."/>
        </authorList>
    </citation>
    <scope>NUCLEOTIDE SEQUENCE [LARGE SCALE GENOMIC DNA]</scope>
    <source>
        <strain evidence="13 14">CBS 142.35</strain>
    </source>
</reference>
<dbReference type="GO" id="GO:0003676">
    <property type="term" value="F:nucleic acid binding"/>
    <property type="evidence" value="ECO:0007669"/>
    <property type="project" value="InterPro"/>
</dbReference>
<proteinExistence type="predicted"/>
<evidence type="ECO:0000259" key="11">
    <source>
        <dbReference type="PROSITE" id="PS50158"/>
    </source>
</evidence>
<dbReference type="InterPro" id="IPR041373">
    <property type="entry name" value="RT_RNaseH"/>
</dbReference>
<dbReference type="Pfam" id="PF03732">
    <property type="entry name" value="Retrotrans_gag"/>
    <property type="match status" value="1"/>
</dbReference>
<dbReference type="PROSITE" id="PS50878">
    <property type="entry name" value="RT_POL"/>
    <property type="match status" value="1"/>
</dbReference>
<gene>
    <name evidence="13" type="ORF">INT45_005658</name>
</gene>
<name>A0A8H7VDJ4_9FUNG</name>
<dbReference type="CDD" id="cd00303">
    <property type="entry name" value="retropepsin_like"/>
    <property type="match status" value="1"/>
</dbReference>
<evidence type="ECO:0000256" key="8">
    <source>
        <dbReference type="ARBA" id="ARBA00022918"/>
    </source>
</evidence>
<dbReference type="PANTHER" id="PTHR37984:SF5">
    <property type="entry name" value="PROTEIN NYNRIN-LIKE"/>
    <property type="match status" value="1"/>
</dbReference>
<dbReference type="GO" id="GO:0008270">
    <property type="term" value="F:zinc ion binding"/>
    <property type="evidence" value="ECO:0007669"/>
    <property type="project" value="UniProtKB-KW"/>
</dbReference>
<dbReference type="Gene3D" id="2.40.70.10">
    <property type="entry name" value="Acid Proteases"/>
    <property type="match status" value="1"/>
</dbReference>
<dbReference type="GO" id="GO:0003964">
    <property type="term" value="F:RNA-directed DNA polymerase activity"/>
    <property type="evidence" value="ECO:0007669"/>
    <property type="project" value="UniProtKB-KW"/>
</dbReference>
<dbReference type="EMBL" id="JAEPRB010000743">
    <property type="protein sequence ID" value="KAG2212528.1"/>
    <property type="molecule type" value="Genomic_DNA"/>
</dbReference>
<dbReference type="PROSITE" id="PS50158">
    <property type="entry name" value="ZF_CCHC"/>
    <property type="match status" value="1"/>
</dbReference>
<keyword evidence="14" id="KW-1185">Reference proteome</keyword>
<feature type="domain" description="CCHC-type" evidence="11">
    <location>
        <begin position="263"/>
        <end position="279"/>
    </location>
</feature>
<comment type="caution">
    <text evidence="13">The sequence shown here is derived from an EMBL/GenBank/DDBJ whole genome shotgun (WGS) entry which is preliminary data.</text>
</comment>
<dbReference type="GO" id="GO:0004519">
    <property type="term" value="F:endonuclease activity"/>
    <property type="evidence" value="ECO:0007669"/>
    <property type="project" value="UniProtKB-KW"/>
</dbReference>
<dbReference type="CDD" id="cd09274">
    <property type="entry name" value="RNase_HI_RT_Ty3"/>
    <property type="match status" value="1"/>
</dbReference>
<organism evidence="13 14">
    <name type="scientific">Circinella minor</name>
    <dbReference type="NCBI Taxonomy" id="1195481"/>
    <lineage>
        <taxon>Eukaryota</taxon>
        <taxon>Fungi</taxon>
        <taxon>Fungi incertae sedis</taxon>
        <taxon>Mucoromycota</taxon>
        <taxon>Mucoromycotina</taxon>
        <taxon>Mucoromycetes</taxon>
        <taxon>Mucorales</taxon>
        <taxon>Lichtheimiaceae</taxon>
        <taxon>Circinella</taxon>
    </lineage>
</organism>
<evidence type="ECO:0000256" key="5">
    <source>
        <dbReference type="ARBA" id="ARBA00022750"/>
    </source>
</evidence>
<evidence type="ECO:0000259" key="12">
    <source>
        <dbReference type="PROSITE" id="PS50878"/>
    </source>
</evidence>
<dbReference type="InterPro" id="IPR021109">
    <property type="entry name" value="Peptidase_aspartic_dom_sf"/>
</dbReference>
<dbReference type="InterPro" id="IPR043502">
    <property type="entry name" value="DNA/RNA_pol_sf"/>
</dbReference>
<keyword evidence="6" id="KW-0255">Endonuclease</keyword>
<dbReference type="InterPro" id="IPR043128">
    <property type="entry name" value="Rev_trsase/Diguanyl_cyclase"/>
</dbReference>
<dbReference type="Pfam" id="PF13650">
    <property type="entry name" value="Asp_protease_2"/>
    <property type="match status" value="1"/>
</dbReference>
<dbReference type="AlphaFoldDB" id="A0A8H7VDJ4"/>
<evidence type="ECO:0000256" key="6">
    <source>
        <dbReference type="ARBA" id="ARBA00022759"/>
    </source>
</evidence>
<dbReference type="Pfam" id="PF17917">
    <property type="entry name" value="RT_RNaseH"/>
    <property type="match status" value="1"/>
</dbReference>
<dbReference type="InterPro" id="IPR000477">
    <property type="entry name" value="RT_dom"/>
</dbReference>
<feature type="domain" description="Reverse transcriptase" evidence="12">
    <location>
        <begin position="685"/>
        <end position="876"/>
    </location>
</feature>
<dbReference type="SUPFAM" id="SSF56672">
    <property type="entry name" value="DNA/RNA polymerases"/>
    <property type="match status" value="1"/>
</dbReference>
<sequence>MTGENTRSAYNITTSSEASKRKITKFLSEPKEFSGSTNERNPLSWFRHVDHIRRGLNLGDDEAILVATSHFSGRAELWWDTIESEVKTWDVFTERFKKQFADDLEDLWWSEIENKRQADDESVDDVALSLRELFNLVKIHDESFQVRSLLQALKPELAYELEKKGRPGTWEETVMKARQIELVMNKYKLSGFSFPSKQFTHHQKNTPSEEIKPSNNSLKDNSSIANESIGSTLSELVEGMRTLKINLVDQGQRRNNGVKASFKCFTCGEEGHRLDECPKVFNTQKRSADDALLSEKGGMTKYNGGSGNNGDAASMSGVEKTGEKEKGILRRAAPKARRKPPRRLAVHIPKKDIWRRLSQLDSGLTIADWLSLDKQAYFDIRDGLRYLHGRKPRTNAATRSKEQLDDDWATEEDDSWASDLSDYDDRSMNNFYDSDDTEMEYPYDLKKMQNSRPMRAPIVINGKCIEAIFDSGASVSVISKSLAEKLNLKPTADSLQLSSLGETTGPLCKIVTDVPIRVAGKLRLEHMCIMDTDRSVCLIGMTWFCAHSIRQDHTDSTIVIPIKQGRDSVILQGIEQDIVAEEHVIFAVNVINQENESDNKKEINNNQGRIRLINLNSYEDDVHTLIVGTDNPREECPKEMIDGLGCISGVEHDIPVNDSTPIRSRPYRLTWEEEDYLLKELKELLDLGLISPSDGKWISPIFFVKKKDSSLRLVVDYRLLNQKTIQDAHPLPNIDDILGSMGGARYFTTLDAASGYWQIPLTKEAAERSGFVCPFGTYTWNVMSFGLTSAPASFTRAMHKILGKYIVNFIYVFIDDIIVFSNSLSEHVEHVRLVFEACHIVSDQGLKPSPRNTIKIYQLPPPTGVDTVRSLLGLTGYYRKFCSDYALIMQPISKLLRQGEPFEWGPEQEAAFIHIKIVLVGEPLLAFPLREQIQILTTDASGTALGAILSQSPSGSSDGETVIAYESRVLCGPELHYSTVHQEALAVCWAIQKFRHYLSGRHFILRVDNAAVSFVFNSKKPSKLLRWAAYLMDMNFTVEHHPGRNNPADALTRLVVKEEK</sequence>
<dbReference type="Gene3D" id="3.10.10.10">
    <property type="entry name" value="HIV Type 1 Reverse Transcriptase, subunit A, domain 1"/>
    <property type="match status" value="1"/>
</dbReference>
<keyword evidence="7" id="KW-0378">Hydrolase</keyword>
<keyword evidence="9" id="KW-0863">Zinc-finger</keyword>
<keyword evidence="3" id="KW-0548">Nucleotidyltransferase</keyword>
<keyword evidence="5" id="KW-0064">Aspartyl protease</keyword>
<evidence type="ECO:0000256" key="3">
    <source>
        <dbReference type="ARBA" id="ARBA00022695"/>
    </source>
</evidence>
<dbReference type="CDD" id="cd01647">
    <property type="entry name" value="RT_LTR"/>
    <property type="match status" value="1"/>
</dbReference>
<dbReference type="Gene3D" id="3.30.70.270">
    <property type="match status" value="2"/>
</dbReference>
<dbReference type="InterPro" id="IPR001878">
    <property type="entry name" value="Znf_CCHC"/>
</dbReference>
<accession>A0A8H7VDJ4</accession>
<dbReference type="GO" id="GO:0006508">
    <property type="term" value="P:proteolysis"/>
    <property type="evidence" value="ECO:0007669"/>
    <property type="project" value="InterPro"/>
</dbReference>
<dbReference type="InterPro" id="IPR050951">
    <property type="entry name" value="Retrovirus_Pol_polyprotein"/>
</dbReference>
<evidence type="ECO:0000256" key="2">
    <source>
        <dbReference type="ARBA" id="ARBA00022679"/>
    </source>
</evidence>
<evidence type="ECO:0000313" key="13">
    <source>
        <dbReference type="EMBL" id="KAG2212528.1"/>
    </source>
</evidence>
<feature type="region of interest" description="Disordered" evidence="10">
    <location>
        <begin position="198"/>
        <end position="223"/>
    </location>
</feature>
<keyword evidence="4" id="KW-0540">Nuclease</keyword>
<keyword evidence="5" id="KW-0645">Protease</keyword>
<evidence type="ECO:0000313" key="14">
    <source>
        <dbReference type="Proteomes" id="UP000646827"/>
    </source>
</evidence>
<keyword evidence="2" id="KW-0808">Transferase</keyword>
<evidence type="ECO:0000256" key="9">
    <source>
        <dbReference type="PROSITE-ProRule" id="PRU00047"/>
    </source>
</evidence>
<dbReference type="InterPro" id="IPR001969">
    <property type="entry name" value="Aspartic_peptidase_AS"/>
</dbReference>
<dbReference type="GO" id="GO:0004190">
    <property type="term" value="F:aspartic-type endopeptidase activity"/>
    <property type="evidence" value="ECO:0007669"/>
    <property type="project" value="UniProtKB-KW"/>
</dbReference>
<dbReference type="SUPFAM" id="SSF57756">
    <property type="entry name" value="Retrovirus zinc finger-like domains"/>
    <property type="match status" value="1"/>
</dbReference>
<evidence type="ECO:0000256" key="1">
    <source>
        <dbReference type="ARBA" id="ARBA00012493"/>
    </source>
</evidence>
<dbReference type="SUPFAM" id="SSF50630">
    <property type="entry name" value="Acid proteases"/>
    <property type="match status" value="1"/>
</dbReference>